<keyword evidence="2" id="KW-1185">Reference proteome</keyword>
<organism evidence="1 2">
    <name type="scientific">Flavobacterium chungangense</name>
    <dbReference type="NCBI Taxonomy" id="554283"/>
    <lineage>
        <taxon>Bacteria</taxon>
        <taxon>Pseudomonadati</taxon>
        <taxon>Bacteroidota</taxon>
        <taxon>Flavobacteriia</taxon>
        <taxon>Flavobacteriales</taxon>
        <taxon>Flavobacteriaceae</taxon>
        <taxon>Flavobacterium</taxon>
    </lineage>
</organism>
<dbReference type="EMBL" id="CAIJDO010000086">
    <property type="protein sequence ID" value="CAD0002238.1"/>
    <property type="molecule type" value="Genomic_DNA"/>
</dbReference>
<dbReference type="Gene3D" id="2.180.10.10">
    <property type="entry name" value="RHS repeat-associated core"/>
    <property type="match status" value="1"/>
</dbReference>
<accession>A0A6V6YRU7</accession>
<comment type="caution">
    <text evidence="1">The sequence shown here is derived from an EMBL/GenBank/DDBJ whole genome shotgun (WGS) entry which is preliminary data.</text>
</comment>
<gene>
    <name evidence="1" type="ORF">FLACHUCJ7_00901</name>
</gene>
<reference evidence="1 2" key="1">
    <citation type="submission" date="2020-06" db="EMBL/GenBank/DDBJ databases">
        <authorList>
            <person name="Criscuolo A."/>
        </authorList>
    </citation>
    <scope>NUCLEOTIDE SEQUENCE [LARGE SCALE GENOMIC DNA]</scope>
    <source>
        <strain evidence="2">CIP 110025</strain>
    </source>
</reference>
<proteinExistence type="predicted"/>
<evidence type="ECO:0008006" key="3">
    <source>
        <dbReference type="Google" id="ProtNLM"/>
    </source>
</evidence>
<sequence length="306" mass="35480">MLIFYRILYFGRPKSIEIHMKKIYLFAIIAMVSTSLLHSQDSPVRLKQINIVKTNYQNSKDGEIVNKTVLFKDGKIESITTSDVIQKFFYNKNGLLDMTVKDKIGSDWKEVINYTYNADNNITKFVNKYHEGNDYITKTVTFSYDGARIKAITKKSTNHQNILEDIEYIVENGIIVRRTSRDRNKAIIGKIEYVYVNDNVSKHKGLVGDKISKTYTFDDKKSVDQLIVQNLFGDNYKIIVPMISYHENEFSFETISYNNEVNFSPTSTALVAVSRKYKYNKLNFPISCSQIEENGIVKTEKTFIYE</sequence>
<name>A0A6V6YRU7_9FLAO</name>
<protein>
    <recommendedName>
        <fullName evidence="3">DUF4595 domain-containing protein</fullName>
    </recommendedName>
</protein>
<evidence type="ECO:0000313" key="1">
    <source>
        <dbReference type="EMBL" id="CAD0002238.1"/>
    </source>
</evidence>
<evidence type="ECO:0000313" key="2">
    <source>
        <dbReference type="Proteomes" id="UP000556700"/>
    </source>
</evidence>
<dbReference type="Proteomes" id="UP000556700">
    <property type="component" value="Unassembled WGS sequence"/>
</dbReference>
<dbReference type="AlphaFoldDB" id="A0A6V6YRU7"/>